<keyword evidence="6" id="KW-0443">Lipid metabolism</keyword>
<comment type="caution">
    <text evidence="10">The sequence shown here is derived from an EMBL/GenBank/DDBJ whole genome shotgun (WGS) entry which is preliminary data.</text>
</comment>
<keyword evidence="7" id="KW-0275">Fatty acid biosynthesis</keyword>
<accession>A0A9D2I0P4</accession>
<dbReference type="SUPFAM" id="SSF54637">
    <property type="entry name" value="Thioesterase/thiol ester dehydrase-isomerase"/>
    <property type="match status" value="2"/>
</dbReference>
<dbReference type="PANTHER" id="PTHR31727">
    <property type="entry name" value="OLEOYL-ACYL CARRIER PROTEIN THIOESTERASE 1, CHLOROPLASTIC"/>
    <property type="match status" value="1"/>
</dbReference>
<evidence type="ECO:0000256" key="5">
    <source>
        <dbReference type="ARBA" id="ARBA00022946"/>
    </source>
</evidence>
<dbReference type="GO" id="GO:0000036">
    <property type="term" value="F:acyl carrier activity"/>
    <property type="evidence" value="ECO:0007669"/>
    <property type="project" value="TreeGrafter"/>
</dbReference>
<dbReference type="AlphaFoldDB" id="A0A9D2I0P4"/>
<evidence type="ECO:0000256" key="4">
    <source>
        <dbReference type="ARBA" id="ARBA00022832"/>
    </source>
</evidence>
<organism evidence="10 11">
    <name type="scientific">Candidatus Jeotgalibaca merdavium</name>
    <dbReference type="NCBI Taxonomy" id="2838627"/>
    <lineage>
        <taxon>Bacteria</taxon>
        <taxon>Bacillati</taxon>
        <taxon>Bacillota</taxon>
        <taxon>Bacilli</taxon>
        <taxon>Lactobacillales</taxon>
        <taxon>Carnobacteriaceae</taxon>
        <taxon>Jeotgalibaca</taxon>
    </lineage>
</organism>
<dbReference type="InterPro" id="IPR049427">
    <property type="entry name" value="Acyl-ACP_TE_C"/>
</dbReference>
<keyword evidence="3" id="KW-0378">Hydrolase</keyword>
<dbReference type="Pfam" id="PF01643">
    <property type="entry name" value="Acyl-ACP_TE"/>
    <property type="match status" value="1"/>
</dbReference>
<dbReference type="InterPro" id="IPR002864">
    <property type="entry name" value="Acyl-ACP_thioesterase_NHD"/>
</dbReference>
<reference evidence="10" key="2">
    <citation type="submission" date="2021-04" db="EMBL/GenBank/DDBJ databases">
        <authorList>
            <person name="Gilroy R."/>
        </authorList>
    </citation>
    <scope>NUCLEOTIDE SEQUENCE</scope>
    <source>
        <strain evidence="10">CHK171-505</strain>
    </source>
</reference>
<dbReference type="Proteomes" id="UP000886856">
    <property type="component" value="Unassembled WGS sequence"/>
</dbReference>
<dbReference type="InterPro" id="IPR029069">
    <property type="entry name" value="HotDog_dom_sf"/>
</dbReference>
<sequence length="249" mass="28873">MSGLTFRTNHQVRSHECDIQGEMTIPSLINEMVHVSGVQSAALGNTEESMLEKGLSWIIIQYHMDIKRIPKKDERITFETEALSYNRFFTYRVFRAFDTSDNLLVEVMTTFSIMDMESRKMTRIDKAIVAPYQAEEIRSLLRQPKIQPVDEGNQLTMPYRVRYLDIDANKHVNNSKYFDWIINTVDMAFMLEHRITAITIKYEKEVEFGNMIDSSLSMTEESNGQIVTAHQIKNGDVVACVANITWEKR</sequence>
<evidence type="ECO:0000313" key="10">
    <source>
        <dbReference type="EMBL" id="HJA89433.1"/>
    </source>
</evidence>
<dbReference type="PANTHER" id="PTHR31727:SF6">
    <property type="entry name" value="OLEOYL-ACYL CARRIER PROTEIN THIOESTERASE 1, CHLOROPLASTIC"/>
    <property type="match status" value="1"/>
</dbReference>
<dbReference type="InterPro" id="IPR045023">
    <property type="entry name" value="FATA/B"/>
</dbReference>
<name>A0A9D2I0P4_9LACT</name>
<comment type="similarity">
    <text evidence="1">Belongs to the acyl-ACP thioesterase family.</text>
</comment>
<dbReference type="Gene3D" id="3.10.129.10">
    <property type="entry name" value="Hotdog Thioesterase"/>
    <property type="match status" value="1"/>
</dbReference>
<dbReference type="GO" id="GO:0016297">
    <property type="term" value="F:fatty acyl-[ACP] hydrolase activity"/>
    <property type="evidence" value="ECO:0007669"/>
    <property type="project" value="InterPro"/>
</dbReference>
<proteinExistence type="inferred from homology"/>
<keyword evidence="5" id="KW-0809">Transit peptide</keyword>
<dbReference type="CDD" id="cd00586">
    <property type="entry name" value="4HBT"/>
    <property type="match status" value="2"/>
</dbReference>
<evidence type="ECO:0000259" key="9">
    <source>
        <dbReference type="Pfam" id="PF20791"/>
    </source>
</evidence>
<evidence type="ECO:0000256" key="1">
    <source>
        <dbReference type="ARBA" id="ARBA00006500"/>
    </source>
</evidence>
<dbReference type="EMBL" id="DWYW01000027">
    <property type="protein sequence ID" value="HJA89433.1"/>
    <property type="molecule type" value="Genomic_DNA"/>
</dbReference>
<evidence type="ECO:0000256" key="3">
    <source>
        <dbReference type="ARBA" id="ARBA00022801"/>
    </source>
</evidence>
<evidence type="ECO:0000313" key="11">
    <source>
        <dbReference type="Proteomes" id="UP000886856"/>
    </source>
</evidence>
<gene>
    <name evidence="10" type="ORF">H9948_01470</name>
</gene>
<feature type="domain" description="Acyl-ACP thioesterase-like C-terminal" evidence="9">
    <location>
        <begin position="155"/>
        <end position="248"/>
    </location>
</feature>
<reference evidence="10" key="1">
    <citation type="journal article" date="2021" name="PeerJ">
        <title>Extensive microbial diversity within the chicken gut microbiome revealed by metagenomics and culture.</title>
        <authorList>
            <person name="Gilroy R."/>
            <person name="Ravi A."/>
            <person name="Getino M."/>
            <person name="Pursley I."/>
            <person name="Horton D.L."/>
            <person name="Alikhan N.F."/>
            <person name="Baker D."/>
            <person name="Gharbi K."/>
            <person name="Hall N."/>
            <person name="Watson M."/>
            <person name="Adriaenssens E.M."/>
            <person name="Foster-Nyarko E."/>
            <person name="Jarju S."/>
            <person name="Secka A."/>
            <person name="Antonio M."/>
            <person name="Oren A."/>
            <person name="Chaudhuri R.R."/>
            <person name="La Ragione R."/>
            <person name="Hildebrand F."/>
            <person name="Pallen M.J."/>
        </authorList>
    </citation>
    <scope>NUCLEOTIDE SEQUENCE</scope>
    <source>
        <strain evidence="10">CHK171-505</strain>
    </source>
</reference>
<dbReference type="Pfam" id="PF20791">
    <property type="entry name" value="Acyl-ACP_TE_C"/>
    <property type="match status" value="1"/>
</dbReference>
<evidence type="ECO:0000256" key="6">
    <source>
        <dbReference type="ARBA" id="ARBA00023098"/>
    </source>
</evidence>
<keyword evidence="4" id="KW-0276">Fatty acid metabolism</keyword>
<evidence type="ECO:0000259" key="8">
    <source>
        <dbReference type="Pfam" id="PF01643"/>
    </source>
</evidence>
<protein>
    <submittedName>
        <fullName evidence="10">Acyl-ACP thioesterase</fullName>
    </submittedName>
</protein>
<feature type="domain" description="Acyl-ACP thioesterase N-terminal hotdog" evidence="8">
    <location>
        <begin position="3"/>
        <end position="132"/>
    </location>
</feature>
<evidence type="ECO:0000256" key="7">
    <source>
        <dbReference type="ARBA" id="ARBA00023160"/>
    </source>
</evidence>
<evidence type="ECO:0000256" key="2">
    <source>
        <dbReference type="ARBA" id="ARBA00022516"/>
    </source>
</evidence>
<keyword evidence="2" id="KW-0444">Lipid biosynthesis</keyword>